<dbReference type="OMA" id="ADCKSSY"/>
<dbReference type="Gene3D" id="3.90.79.10">
    <property type="entry name" value="Nucleoside Triphosphate Pyrophosphohydrolase"/>
    <property type="match status" value="1"/>
</dbReference>
<evidence type="ECO:0000313" key="2">
    <source>
        <dbReference type="Proteomes" id="UP000002173"/>
    </source>
</evidence>
<dbReference type="GO" id="GO:0031124">
    <property type="term" value="P:mRNA 3'-end processing"/>
    <property type="evidence" value="ECO:0007669"/>
    <property type="project" value="InterPro"/>
</dbReference>
<dbReference type="InterPro" id="IPR016706">
    <property type="entry name" value="Cleav_polyA_spec_factor_su5"/>
</dbReference>
<evidence type="ECO:0008006" key="3">
    <source>
        <dbReference type="Google" id="ProtNLM"/>
    </source>
</evidence>
<proteinExistence type="predicted"/>
<organism evidence="1 2">
    <name type="scientific">Babesia bovis</name>
    <dbReference type="NCBI Taxonomy" id="5865"/>
    <lineage>
        <taxon>Eukaryota</taxon>
        <taxon>Sar</taxon>
        <taxon>Alveolata</taxon>
        <taxon>Apicomplexa</taxon>
        <taxon>Aconoidasida</taxon>
        <taxon>Piroplasmida</taxon>
        <taxon>Babesiidae</taxon>
        <taxon>Babesia</taxon>
    </lineage>
</organism>
<comment type="caution">
    <text evidence="1">The sequence shown here is derived from an EMBL/GenBank/DDBJ whole genome shotgun (WGS) entry which is preliminary data.</text>
</comment>
<sequence length="357" mass="40222">MDDSTAGPTSDGNDRPDWLVYPEDSYSFRDDSAPIGQGLLFRTPESLLCKRIRAYNQNGLRITVYGLILCHRNGFPCILVLRDTSGNIGLLGGKCKSFENPREVLKLKLARFVSTSRKGVHQLNVRANVDTIIVGEFMGEFWRAEYDSDVLPYLPLHINRPREKILIYQVTLREQCSFIAPGDMHIEPMALHEFYCAEQSVAISALPHLLTRFNLSFMHHPESVTMDTICLSSCGTIEHEDGVVCNPQAENCPGNQKRFKCLPYQSNEIQCSDASFDTYPAGFSCFTQCGELKCPSNDYMTPVPANDFKLADCKSSYRVRCRIHPKNNNQLINVPDLTMELQIGHLKYGRKAAGHQS</sequence>
<evidence type="ECO:0000313" key="1">
    <source>
        <dbReference type="EMBL" id="EDO08282.1"/>
    </source>
</evidence>
<accession>A7ANZ8</accession>
<dbReference type="STRING" id="5865.A7ANZ8"/>
<dbReference type="FunCoup" id="A7ANZ8">
    <property type="interactions" value="528"/>
</dbReference>
<dbReference type="eggNOG" id="KOG1689">
    <property type="taxonomic scope" value="Eukaryota"/>
</dbReference>
<dbReference type="PANTHER" id="PTHR13047">
    <property type="entry name" value="PRE-MRNA CLEAVAGE FACTOR IM, 25KD SUBUNIT"/>
    <property type="match status" value="1"/>
</dbReference>
<dbReference type="InParanoid" id="A7ANZ8"/>
<dbReference type="Proteomes" id="UP000002173">
    <property type="component" value="Chromosome 3"/>
</dbReference>
<dbReference type="GO" id="GO:0005849">
    <property type="term" value="C:mRNA cleavage factor complex"/>
    <property type="evidence" value="ECO:0007669"/>
    <property type="project" value="InterPro"/>
</dbReference>
<gene>
    <name evidence="1" type="ORF">BBOV_III007210</name>
</gene>
<dbReference type="Pfam" id="PF13869">
    <property type="entry name" value="NUDIX_2"/>
    <property type="match status" value="1"/>
</dbReference>
<keyword evidence="2" id="KW-1185">Reference proteome</keyword>
<name>A7ANZ8_BABBO</name>
<reference evidence="1 2" key="1">
    <citation type="journal article" date="2007" name="PLoS Pathog.">
        <title>Genome sequence of Babesia bovis and comparative analysis of apicomplexan hemoprotozoa.</title>
        <authorList>
            <person name="Brayton K.A."/>
            <person name="Lau A.O.T."/>
            <person name="Herndon D.R."/>
            <person name="Hannick L."/>
            <person name="Kappmeyer L.S."/>
            <person name="Berens S.J."/>
            <person name="Bidwell S.L."/>
            <person name="Brown W.C."/>
            <person name="Crabtree J."/>
            <person name="Fadrosh D."/>
            <person name="Feldblum T."/>
            <person name="Forberger H.A."/>
            <person name="Haas B.J."/>
            <person name="Howell J.M."/>
            <person name="Khouri H."/>
            <person name="Koo H."/>
            <person name="Mann D.J."/>
            <person name="Norimine J."/>
            <person name="Paulsen I.T."/>
            <person name="Radune D."/>
            <person name="Ren Q."/>
            <person name="Smith R.K. Jr."/>
            <person name="Suarez C.E."/>
            <person name="White O."/>
            <person name="Wortman J.R."/>
            <person name="Knowles D.P. Jr."/>
            <person name="McElwain T.F."/>
            <person name="Nene V.M."/>
        </authorList>
    </citation>
    <scope>NUCLEOTIDE SEQUENCE [LARGE SCALE GENOMIC DNA]</scope>
    <source>
        <strain evidence="1">T2Bo</strain>
    </source>
</reference>
<dbReference type="VEuPathDB" id="PiroplasmaDB:BBOV_III007210"/>
<protein>
    <recommendedName>
        <fullName evidence="3">Cleavage and polyadenylation specificity factor subunit 5</fullName>
    </recommendedName>
</protein>
<dbReference type="GO" id="GO:0003729">
    <property type="term" value="F:mRNA binding"/>
    <property type="evidence" value="ECO:0007669"/>
    <property type="project" value="InterPro"/>
</dbReference>
<dbReference type="AlphaFoldDB" id="A7ANZ8"/>
<dbReference type="EMBL" id="AAXT01000001">
    <property type="protein sequence ID" value="EDO08282.1"/>
    <property type="molecule type" value="Genomic_DNA"/>
</dbReference>